<sequence length="194" mass="22510">MFWLEINPNFGKKTMEIATEKLIQDLVERTRININQAEKFSSLSDEKLNHRPGPESWSILECIEHLNLYGDFYIPEINNCITKSKTSSKETFKAGILGNYFAKTMLPKDKLNKMKTFSDKNPIGSTLDKTTLQRFLTQQEQLLDLLNKSGEIDLNKTKTAISISRWIRLKLGDTFRVVIYHNDRHMVQANKILE</sequence>
<evidence type="ECO:0000313" key="2">
    <source>
        <dbReference type="EMBL" id="GEO19866.1"/>
    </source>
</evidence>
<accession>A0A512C6M9</accession>
<evidence type="ECO:0000313" key="3">
    <source>
        <dbReference type="Proteomes" id="UP000321301"/>
    </source>
</evidence>
<dbReference type="AlphaFoldDB" id="A0A512C6M9"/>
<dbReference type="EMBL" id="BJYV01000001">
    <property type="protein sequence ID" value="GEO19866.1"/>
    <property type="molecule type" value="Genomic_DNA"/>
</dbReference>
<proteinExistence type="predicted"/>
<organism evidence="2 3">
    <name type="scientific">Cyclobacterium qasimii</name>
    <dbReference type="NCBI Taxonomy" id="1350429"/>
    <lineage>
        <taxon>Bacteria</taxon>
        <taxon>Pseudomonadati</taxon>
        <taxon>Bacteroidota</taxon>
        <taxon>Cytophagia</taxon>
        <taxon>Cytophagales</taxon>
        <taxon>Cyclobacteriaceae</taxon>
        <taxon>Cyclobacterium</taxon>
    </lineage>
</organism>
<dbReference type="Proteomes" id="UP000321301">
    <property type="component" value="Unassembled WGS sequence"/>
</dbReference>
<feature type="domain" description="DinB-like" evidence="1">
    <location>
        <begin position="40"/>
        <end position="188"/>
    </location>
</feature>
<dbReference type="SUPFAM" id="SSF109854">
    <property type="entry name" value="DinB/YfiT-like putative metalloenzymes"/>
    <property type="match status" value="1"/>
</dbReference>
<dbReference type="InterPro" id="IPR034660">
    <property type="entry name" value="DinB/YfiT-like"/>
</dbReference>
<reference evidence="2 3" key="1">
    <citation type="submission" date="2019-07" db="EMBL/GenBank/DDBJ databases">
        <title>Whole genome shotgun sequence of Cyclobacterium qasimii NBRC 106168.</title>
        <authorList>
            <person name="Hosoyama A."/>
            <person name="Uohara A."/>
            <person name="Ohji S."/>
            <person name="Ichikawa N."/>
        </authorList>
    </citation>
    <scope>NUCLEOTIDE SEQUENCE [LARGE SCALE GENOMIC DNA]</scope>
    <source>
        <strain evidence="2 3">NBRC 106168</strain>
    </source>
</reference>
<protein>
    <recommendedName>
        <fullName evidence="1">DinB-like domain-containing protein</fullName>
    </recommendedName>
</protein>
<dbReference type="InterPro" id="IPR024775">
    <property type="entry name" value="DinB-like"/>
</dbReference>
<name>A0A512C6M9_9BACT</name>
<dbReference type="Pfam" id="PF12867">
    <property type="entry name" value="DinB_2"/>
    <property type="match status" value="1"/>
</dbReference>
<keyword evidence="3" id="KW-1185">Reference proteome</keyword>
<comment type="caution">
    <text evidence="2">The sequence shown here is derived from an EMBL/GenBank/DDBJ whole genome shotgun (WGS) entry which is preliminary data.</text>
</comment>
<gene>
    <name evidence="2" type="ORF">CQA01_04000</name>
</gene>
<evidence type="ECO:0000259" key="1">
    <source>
        <dbReference type="Pfam" id="PF12867"/>
    </source>
</evidence>
<dbReference type="Gene3D" id="1.20.120.450">
    <property type="entry name" value="dinb family like domain"/>
    <property type="match status" value="1"/>
</dbReference>